<reference evidence="1 2" key="1">
    <citation type="journal article" date="2018" name="Sci. Rep.">
        <title>Genomic signatures of local adaptation to the degree of environmental predictability in rotifers.</title>
        <authorList>
            <person name="Franch-Gras L."/>
            <person name="Hahn C."/>
            <person name="Garcia-Roger E.M."/>
            <person name="Carmona M.J."/>
            <person name="Serra M."/>
            <person name="Gomez A."/>
        </authorList>
    </citation>
    <scope>NUCLEOTIDE SEQUENCE [LARGE SCALE GENOMIC DNA]</scope>
    <source>
        <strain evidence="1">HYR1</strain>
    </source>
</reference>
<dbReference type="Proteomes" id="UP000276133">
    <property type="component" value="Unassembled WGS sequence"/>
</dbReference>
<dbReference type="EMBL" id="REGN01011244">
    <property type="protein sequence ID" value="RMZ97699.1"/>
    <property type="molecule type" value="Genomic_DNA"/>
</dbReference>
<accession>A0A3M7PFA7</accession>
<dbReference type="AlphaFoldDB" id="A0A3M7PFA7"/>
<organism evidence="1 2">
    <name type="scientific">Brachionus plicatilis</name>
    <name type="common">Marine rotifer</name>
    <name type="synonym">Brachionus muelleri</name>
    <dbReference type="NCBI Taxonomy" id="10195"/>
    <lineage>
        <taxon>Eukaryota</taxon>
        <taxon>Metazoa</taxon>
        <taxon>Spiralia</taxon>
        <taxon>Gnathifera</taxon>
        <taxon>Rotifera</taxon>
        <taxon>Eurotatoria</taxon>
        <taxon>Monogononta</taxon>
        <taxon>Pseudotrocha</taxon>
        <taxon>Ploima</taxon>
        <taxon>Brachionidae</taxon>
        <taxon>Brachionus</taxon>
    </lineage>
</organism>
<comment type="caution">
    <text evidence="1">The sequence shown here is derived from an EMBL/GenBank/DDBJ whole genome shotgun (WGS) entry which is preliminary data.</text>
</comment>
<evidence type="ECO:0000313" key="1">
    <source>
        <dbReference type="EMBL" id="RMZ97699.1"/>
    </source>
</evidence>
<proteinExistence type="predicted"/>
<sequence>MDFGTEFRHCSRFSASPGCRSSIGVEFIGKKWRQISENNLPKCLTAEVGTFFVAMLDTESKESIFCAESKMRKNAEKHVEQTRTVYSWLGLGSRTDRLGKFELLMVDAGSRGFRSNVCFRSRIAAIRS</sequence>
<gene>
    <name evidence="1" type="ORF">BpHYR1_005486</name>
</gene>
<keyword evidence="2" id="KW-1185">Reference proteome</keyword>
<evidence type="ECO:0000313" key="2">
    <source>
        <dbReference type="Proteomes" id="UP000276133"/>
    </source>
</evidence>
<protein>
    <submittedName>
        <fullName evidence="1">Uncharacterized protein</fullName>
    </submittedName>
</protein>
<name>A0A3M7PFA7_BRAPC</name>